<protein>
    <recommendedName>
        <fullName evidence="1">LYC1 C-terminal domain-containing protein</fullName>
    </recommendedName>
</protein>
<dbReference type="Proteomes" id="UP001049176">
    <property type="component" value="Chromosome 4"/>
</dbReference>
<dbReference type="Pfam" id="PF22998">
    <property type="entry name" value="GNAT_LYC1-like"/>
    <property type="match status" value="1"/>
</dbReference>
<name>A0A9P7UVT9_9AGAR</name>
<accession>A0A9P7UVT9</accession>
<dbReference type="GeneID" id="66076544"/>
<dbReference type="InterPro" id="IPR055100">
    <property type="entry name" value="GNAT_LYC1-like"/>
</dbReference>
<organism evidence="2 3">
    <name type="scientific">Marasmius oreades</name>
    <name type="common">fairy-ring Marasmius</name>
    <dbReference type="NCBI Taxonomy" id="181124"/>
    <lineage>
        <taxon>Eukaryota</taxon>
        <taxon>Fungi</taxon>
        <taxon>Dikarya</taxon>
        <taxon>Basidiomycota</taxon>
        <taxon>Agaricomycotina</taxon>
        <taxon>Agaricomycetes</taxon>
        <taxon>Agaricomycetidae</taxon>
        <taxon>Agaricales</taxon>
        <taxon>Marasmiineae</taxon>
        <taxon>Marasmiaceae</taxon>
        <taxon>Marasmius</taxon>
    </lineage>
</organism>
<evidence type="ECO:0000313" key="2">
    <source>
        <dbReference type="EMBL" id="KAG7093829.1"/>
    </source>
</evidence>
<dbReference type="PANTHER" id="PTHR34815:SF2">
    <property type="entry name" value="N-ACETYLTRANSFERASE DOMAIN-CONTAINING PROTEIN"/>
    <property type="match status" value="1"/>
</dbReference>
<dbReference type="AlphaFoldDB" id="A0A9P7UVT9"/>
<feature type="domain" description="LYC1 C-terminal" evidence="1">
    <location>
        <begin position="207"/>
        <end position="377"/>
    </location>
</feature>
<gene>
    <name evidence="2" type="ORF">E1B28_007468</name>
</gene>
<dbReference type="KEGG" id="more:E1B28_007468"/>
<keyword evidence="3" id="KW-1185">Reference proteome</keyword>
<dbReference type="PANTHER" id="PTHR34815">
    <property type="entry name" value="LYSINE ACETYLTRANSFERASE"/>
    <property type="match status" value="1"/>
</dbReference>
<reference evidence="2" key="1">
    <citation type="journal article" date="2021" name="Genome Biol. Evol.">
        <title>The assembled and annotated genome of the fairy-ring fungus Marasmius oreades.</title>
        <authorList>
            <person name="Hiltunen M."/>
            <person name="Ament-Velasquez S.L."/>
            <person name="Johannesson H."/>
        </authorList>
    </citation>
    <scope>NUCLEOTIDE SEQUENCE</scope>
    <source>
        <strain evidence="2">03SP1</strain>
    </source>
</reference>
<comment type="caution">
    <text evidence="2">The sequence shown here is derived from an EMBL/GenBank/DDBJ whole genome shotgun (WGS) entry which is preliminary data.</text>
</comment>
<dbReference type="InterPro" id="IPR053013">
    <property type="entry name" value="LAT"/>
</dbReference>
<proteinExistence type="predicted"/>
<evidence type="ECO:0000313" key="3">
    <source>
        <dbReference type="Proteomes" id="UP001049176"/>
    </source>
</evidence>
<evidence type="ECO:0000259" key="1">
    <source>
        <dbReference type="Pfam" id="PF22998"/>
    </source>
</evidence>
<dbReference type="OrthoDB" id="2020070at2759"/>
<dbReference type="RefSeq" id="XP_043010299.1">
    <property type="nucleotide sequence ID" value="XM_043152213.1"/>
</dbReference>
<dbReference type="EMBL" id="CM032184">
    <property type="protein sequence ID" value="KAG7093829.1"/>
    <property type="molecule type" value="Genomic_DNA"/>
</dbReference>
<sequence>MITELSSLSLFLATPAQRLESYRRTAVAWSRGLTEAEYIQQQQEQAPTFECAKDRKWLVWVLAPREDPQTLNFKCACETYRRPGLILAPNTTTPQDVVCYGIASVFTPVAERGKGYAKHMMRLLHWVLSSPQVLLPSSFPTDRWGDPPTRVADIAGDAQISALWSDAGDLYSTCGPFGEERGAGWTIHDPESTIWDPRCIGNLTPNLEWEWLNEDTVQDLWDEDVRTIRSELTSFGPDRFNAYFTFLPSAGVETFQRDKLRFLWRKEGITQWGVRVKRQGSTDFATWTVELSGPNPRTLMLTRLRAHQDSFPIILSRAAEIAKKHDLHQIEMWNLDKSFQDLAGGKTFVRDEHLPAVRWYGNNVDLVWVHNEKFCWC</sequence>